<dbReference type="PANTHER" id="PTHR43649:SF30">
    <property type="entry name" value="ABC TRANSPORTER SUBSTRATE-BINDING PROTEIN"/>
    <property type="match status" value="1"/>
</dbReference>
<dbReference type="Gene3D" id="3.40.190.10">
    <property type="entry name" value="Periplasmic binding protein-like II"/>
    <property type="match status" value="2"/>
</dbReference>
<dbReference type="EMBL" id="BAABKK010000026">
    <property type="protein sequence ID" value="GAA5198964.1"/>
    <property type="molecule type" value="Genomic_DNA"/>
</dbReference>
<keyword evidence="3" id="KW-1185">Reference proteome</keyword>
<dbReference type="InterPro" id="IPR006059">
    <property type="entry name" value="SBP"/>
</dbReference>
<evidence type="ECO:0000256" key="1">
    <source>
        <dbReference type="SAM" id="SignalP"/>
    </source>
</evidence>
<dbReference type="InterPro" id="IPR050490">
    <property type="entry name" value="Bact_solute-bd_prot1"/>
</dbReference>
<dbReference type="SUPFAM" id="SSF53850">
    <property type="entry name" value="Periplasmic binding protein-like II"/>
    <property type="match status" value="1"/>
</dbReference>
<feature type="signal peptide" evidence="1">
    <location>
        <begin position="1"/>
        <end position="30"/>
    </location>
</feature>
<dbReference type="RefSeq" id="WP_345451595.1">
    <property type="nucleotide sequence ID" value="NZ_BAABKK010000026.1"/>
</dbReference>
<accession>A0ABP9SQQ2</accession>
<proteinExistence type="predicted"/>
<dbReference type="Proteomes" id="UP001500200">
    <property type="component" value="Unassembled WGS sequence"/>
</dbReference>
<organism evidence="2 3">
    <name type="scientific">Arthrobacter gyeryongensis</name>
    <dbReference type="NCBI Taxonomy" id="1650592"/>
    <lineage>
        <taxon>Bacteria</taxon>
        <taxon>Bacillati</taxon>
        <taxon>Actinomycetota</taxon>
        <taxon>Actinomycetes</taxon>
        <taxon>Micrococcales</taxon>
        <taxon>Micrococcaceae</taxon>
        <taxon>Arthrobacter</taxon>
    </lineage>
</organism>
<dbReference type="InterPro" id="IPR006311">
    <property type="entry name" value="TAT_signal"/>
</dbReference>
<reference evidence="3" key="1">
    <citation type="journal article" date="2019" name="Int. J. Syst. Evol. Microbiol.">
        <title>The Global Catalogue of Microorganisms (GCM) 10K type strain sequencing project: providing services to taxonomists for standard genome sequencing and annotation.</title>
        <authorList>
            <consortium name="The Broad Institute Genomics Platform"/>
            <consortium name="The Broad Institute Genome Sequencing Center for Infectious Disease"/>
            <person name="Wu L."/>
            <person name="Ma J."/>
        </authorList>
    </citation>
    <scope>NUCLEOTIDE SEQUENCE [LARGE SCALE GENOMIC DNA]</scope>
    <source>
        <strain evidence="3">JCM 18514</strain>
    </source>
</reference>
<feature type="chain" id="PRO_5045197494" evidence="1">
    <location>
        <begin position="31"/>
        <end position="438"/>
    </location>
</feature>
<dbReference type="PANTHER" id="PTHR43649">
    <property type="entry name" value="ARABINOSE-BINDING PROTEIN-RELATED"/>
    <property type="match status" value="1"/>
</dbReference>
<dbReference type="PROSITE" id="PS51318">
    <property type="entry name" value="TAT"/>
    <property type="match status" value="1"/>
</dbReference>
<gene>
    <name evidence="2" type="ORF">GCM10023346_37570</name>
</gene>
<sequence length="438" mass="47023">MNVQSEASRNFSRRGFLGLTAAAAAVPLLAACGGGSSSSSAGGAIKFWDMPWATPAYNDAAKKISESYVPTGSNSKAGYQIIQWNNFYQTFSSAIASKTGPAVSTGGGFQAFQFDQQGQIAYADKVIDALKKNGQFDDFLPGVLDPFKSDKGYVAVPWQLDMRVFWYRKSLFDQAGVALPTDWASLLDAGKALKKIGAFGFATGSGAGNNIGNHSMIMMMVNNGGGVFTKDGQLDVMNDRNVEATEYLLELVSNGIIDPAAVSYTTDNLNAQWKDKKAAFGPYVLGVPARVGDTSGDIMVASPIAGPHGDKHGLVFPNNIMMYKNTPSQESSEAFLTYYMGQLKELWRQKLMNALPVFKSITEMPEFTSDANNVKIVKEWQPIAKTFAAQGTSLNANLAVLDGGQALNQFTQTILTGKTDAKTALTAFKTGLESVMKK</sequence>
<keyword evidence="1" id="KW-0732">Signal</keyword>
<name>A0ABP9SQQ2_9MICC</name>
<evidence type="ECO:0000313" key="3">
    <source>
        <dbReference type="Proteomes" id="UP001500200"/>
    </source>
</evidence>
<dbReference type="Pfam" id="PF01547">
    <property type="entry name" value="SBP_bac_1"/>
    <property type="match status" value="1"/>
</dbReference>
<evidence type="ECO:0000313" key="2">
    <source>
        <dbReference type="EMBL" id="GAA5198964.1"/>
    </source>
</evidence>
<comment type="caution">
    <text evidence="2">The sequence shown here is derived from an EMBL/GenBank/DDBJ whole genome shotgun (WGS) entry which is preliminary data.</text>
</comment>
<protein>
    <submittedName>
        <fullName evidence="2">Extracellular solute-binding protein</fullName>
    </submittedName>
</protein>